<feature type="binding site" evidence="2">
    <location>
        <position position="8"/>
    </location>
    <ligand>
        <name>Zn(2+)</name>
        <dbReference type="ChEBI" id="CHEBI:29105"/>
        <label>2</label>
    </ligand>
</feature>
<dbReference type="EMBL" id="JAUSVL010000001">
    <property type="protein sequence ID" value="MDQ0290381.1"/>
    <property type="molecule type" value="Genomic_DNA"/>
</dbReference>
<organism evidence="3 4">
    <name type="scientific">Oligosphaera ethanolica</name>
    <dbReference type="NCBI Taxonomy" id="760260"/>
    <lineage>
        <taxon>Bacteria</taxon>
        <taxon>Pseudomonadati</taxon>
        <taxon>Lentisphaerota</taxon>
        <taxon>Oligosphaeria</taxon>
        <taxon>Oligosphaerales</taxon>
        <taxon>Oligosphaeraceae</taxon>
        <taxon>Oligosphaera</taxon>
    </lineage>
</organism>
<dbReference type="PIRSF" id="PIRSF015853">
    <property type="entry name" value="Pep_DppA"/>
    <property type="match status" value="1"/>
</dbReference>
<keyword evidence="2" id="KW-0862">Zinc</keyword>
<dbReference type="InterPro" id="IPR036177">
    <property type="entry name" value="Peptidase_M55_sf"/>
</dbReference>
<dbReference type="SUPFAM" id="SSF63992">
    <property type="entry name" value="Dipeptide transport protein"/>
    <property type="match status" value="1"/>
</dbReference>
<dbReference type="GO" id="GO:0046872">
    <property type="term" value="F:metal ion binding"/>
    <property type="evidence" value="ECO:0007669"/>
    <property type="project" value="UniProtKB-KW"/>
</dbReference>
<feature type="active site" description="Nucleophile" evidence="1">
    <location>
        <position position="114"/>
    </location>
</feature>
<feature type="binding site" evidence="2">
    <location>
        <position position="102"/>
    </location>
    <ligand>
        <name>Zn(2+)</name>
        <dbReference type="ChEBI" id="CHEBI:29105"/>
        <label>2</label>
    </ligand>
</feature>
<sequence length="258" mass="28242">MKVYIFVDMEGISGVTGTDFVNAGGPHYQTARRYYTEELNVCARACFEAGADEVIARDGHSSGNHMLWDQLDPRIQLVQGQTGAVRMWGLDGCDALILLGYHAMAGTRGALLEHTYSSASIQNMWLNGRPVGELGIDAGVAADFGIPTILVTGDDFVCREASEWIPGVYTCEVKKACGCQGAMLLPRAVAHERLRKTTIEAVKHYQDIAPLVVEHPVTIRKEVVERGSIPSDVGRKDLRVINGRTYEKTAPTVEQAFF</sequence>
<evidence type="ECO:0000256" key="2">
    <source>
        <dbReference type="PIRSR" id="PIRSR015853-2"/>
    </source>
</evidence>
<dbReference type="Gene3D" id="3.40.50.10780">
    <property type="entry name" value="Dipeptide transport protein"/>
    <property type="match status" value="1"/>
</dbReference>
<dbReference type="InterPro" id="IPR027476">
    <property type="entry name" value="DppA_N"/>
</dbReference>
<keyword evidence="2" id="KW-0479">Metal-binding</keyword>
<dbReference type="InterPro" id="IPR007035">
    <property type="entry name" value="Peptidase_M55"/>
</dbReference>
<feature type="binding site" evidence="2">
    <location>
        <position position="8"/>
    </location>
    <ligand>
        <name>Zn(2+)</name>
        <dbReference type="ChEBI" id="CHEBI:29105"/>
        <label>1</label>
    </ligand>
</feature>
<dbReference type="GO" id="GO:0004177">
    <property type="term" value="F:aminopeptidase activity"/>
    <property type="evidence" value="ECO:0007669"/>
    <property type="project" value="UniProtKB-KW"/>
</dbReference>
<keyword evidence="3" id="KW-0645">Protease</keyword>
<dbReference type="Gene3D" id="3.30.1360.130">
    <property type="entry name" value="Dipeptide transport protein"/>
    <property type="match status" value="1"/>
</dbReference>
<feature type="binding site" evidence="2">
    <location>
        <position position="133"/>
    </location>
    <ligand>
        <name>Zn(2+)</name>
        <dbReference type="ChEBI" id="CHEBI:29105"/>
        <label>2</label>
    </ligand>
</feature>
<protein>
    <submittedName>
        <fullName evidence="3">D-amino peptidase</fullName>
        <ecNumber evidence="3">3.4.11.-</ecNumber>
    </submittedName>
</protein>
<feature type="binding site" evidence="2">
    <location>
        <position position="10"/>
    </location>
    <ligand>
        <name>Zn(2+)</name>
        <dbReference type="ChEBI" id="CHEBI:29105"/>
        <label>1</label>
    </ligand>
</feature>
<evidence type="ECO:0000313" key="4">
    <source>
        <dbReference type="Proteomes" id="UP001238163"/>
    </source>
</evidence>
<proteinExistence type="predicted"/>
<keyword evidence="4" id="KW-1185">Reference proteome</keyword>
<dbReference type="Pfam" id="PF04951">
    <property type="entry name" value="Peptidase_M55"/>
    <property type="match status" value="1"/>
</dbReference>
<keyword evidence="3" id="KW-0031">Aminopeptidase</keyword>
<name>A0AAE4AP65_9BACT</name>
<reference evidence="3" key="1">
    <citation type="submission" date="2023-07" db="EMBL/GenBank/DDBJ databases">
        <title>Genomic Encyclopedia of Type Strains, Phase IV (KMG-IV): sequencing the most valuable type-strain genomes for metagenomic binning, comparative biology and taxonomic classification.</title>
        <authorList>
            <person name="Goeker M."/>
        </authorList>
    </citation>
    <scope>NUCLEOTIDE SEQUENCE</scope>
    <source>
        <strain evidence="3">DSM 24202</strain>
    </source>
</reference>
<gene>
    <name evidence="3" type="ORF">J3R75_002488</name>
</gene>
<dbReference type="Proteomes" id="UP001238163">
    <property type="component" value="Unassembled WGS sequence"/>
</dbReference>
<accession>A0AAE4AP65</accession>
<dbReference type="AlphaFoldDB" id="A0AAE4AP65"/>
<keyword evidence="3" id="KW-0378">Hydrolase</keyword>
<feature type="binding site" evidence="2">
    <location>
        <position position="60"/>
    </location>
    <ligand>
        <name>Zn(2+)</name>
        <dbReference type="ChEBI" id="CHEBI:29105"/>
        <label>2</label>
    </ligand>
</feature>
<evidence type="ECO:0000313" key="3">
    <source>
        <dbReference type="EMBL" id="MDQ0290381.1"/>
    </source>
</evidence>
<comment type="caution">
    <text evidence="3">The sequence shown here is derived from an EMBL/GenBank/DDBJ whole genome shotgun (WGS) entry which is preliminary data.</text>
</comment>
<dbReference type="EC" id="3.4.11.-" evidence="3"/>
<evidence type="ECO:0000256" key="1">
    <source>
        <dbReference type="PIRSR" id="PIRSR015853-1"/>
    </source>
</evidence>
<dbReference type="RefSeq" id="WP_307261871.1">
    <property type="nucleotide sequence ID" value="NZ_JAUSVL010000001.1"/>
</dbReference>